<comment type="pathway">
    <text evidence="1">Protein modification; protein ubiquitination.</text>
</comment>
<evidence type="ECO:0000313" key="11">
    <source>
        <dbReference type="EMBL" id="KAG2603562.1"/>
    </source>
</evidence>
<dbReference type="Gene3D" id="2.130.10.10">
    <property type="entry name" value="YVTN repeat-like/Quinoprotein amine dehydrogenase"/>
    <property type="match status" value="1"/>
</dbReference>
<keyword evidence="12" id="KW-1185">Reference proteome</keyword>
<gene>
    <name evidence="11" type="ORF">PVAP13_5KG779400</name>
</gene>
<dbReference type="GO" id="GO:0031145">
    <property type="term" value="P:anaphase-promoting complex-dependent catabolic process"/>
    <property type="evidence" value="ECO:0007669"/>
    <property type="project" value="TreeGrafter"/>
</dbReference>
<dbReference type="InterPro" id="IPR056150">
    <property type="entry name" value="WD40_CDC20-Fz"/>
</dbReference>
<dbReference type="GO" id="GO:0005680">
    <property type="term" value="C:anaphase-promoting complex"/>
    <property type="evidence" value="ECO:0007669"/>
    <property type="project" value="TreeGrafter"/>
</dbReference>
<dbReference type="InterPro" id="IPR019775">
    <property type="entry name" value="WD40_repeat_CS"/>
</dbReference>
<dbReference type="Proteomes" id="UP000823388">
    <property type="component" value="Chromosome 5K"/>
</dbReference>
<protein>
    <recommendedName>
        <fullName evidence="10">CDC20/Fizzy WD40 domain-containing protein</fullName>
    </recommendedName>
</protein>
<evidence type="ECO:0000256" key="1">
    <source>
        <dbReference type="ARBA" id="ARBA00004906"/>
    </source>
</evidence>
<keyword evidence="3 8" id="KW-0853">WD repeat</keyword>
<evidence type="ECO:0000259" key="10">
    <source>
        <dbReference type="Pfam" id="PF24807"/>
    </source>
</evidence>
<feature type="region of interest" description="Disordered" evidence="9">
    <location>
        <begin position="33"/>
        <end position="52"/>
    </location>
</feature>
<dbReference type="GO" id="GO:1905786">
    <property type="term" value="P:positive regulation of anaphase-promoting complex-dependent catabolic process"/>
    <property type="evidence" value="ECO:0007669"/>
    <property type="project" value="TreeGrafter"/>
</dbReference>
<dbReference type="GO" id="GO:1990757">
    <property type="term" value="F:ubiquitin ligase activator activity"/>
    <property type="evidence" value="ECO:0007669"/>
    <property type="project" value="TreeGrafter"/>
</dbReference>
<dbReference type="Pfam" id="PF24807">
    <property type="entry name" value="WD40_CDC20-Fz"/>
    <property type="match status" value="1"/>
</dbReference>
<evidence type="ECO:0000256" key="7">
    <source>
        <dbReference type="ARBA" id="ARBA00023306"/>
    </source>
</evidence>
<dbReference type="InterPro" id="IPR015943">
    <property type="entry name" value="WD40/YVTN_repeat-like_dom_sf"/>
</dbReference>
<dbReference type="CDD" id="cd00200">
    <property type="entry name" value="WD40"/>
    <property type="match status" value="1"/>
</dbReference>
<comment type="similarity">
    <text evidence="2">Belongs to the WD repeat CDC20/Fizzy family.</text>
</comment>
<name>A0A8T0SVD2_PANVG</name>
<dbReference type="InterPro" id="IPR001680">
    <property type="entry name" value="WD40_rpt"/>
</dbReference>
<dbReference type="GO" id="GO:0010997">
    <property type="term" value="F:anaphase-promoting complex binding"/>
    <property type="evidence" value="ECO:0007669"/>
    <property type="project" value="InterPro"/>
</dbReference>
<evidence type="ECO:0000256" key="2">
    <source>
        <dbReference type="ARBA" id="ARBA00006445"/>
    </source>
</evidence>
<feature type="domain" description="CDC20/Fizzy WD40" evidence="10">
    <location>
        <begin position="165"/>
        <end position="454"/>
    </location>
</feature>
<dbReference type="SUPFAM" id="SSF50978">
    <property type="entry name" value="WD40 repeat-like"/>
    <property type="match status" value="1"/>
</dbReference>
<keyword evidence="5" id="KW-0677">Repeat</keyword>
<dbReference type="InterPro" id="IPR036322">
    <property type="entry name" value="WD40_repeat_dom_sf"/>
</dbReference>
<evidence type="ECO:0000256" key="9">
    <source>
        <dbReference type="SAM" id="MobiDB-lite"/>
    </source>
</evidence>
<reference evidence="11" key="1">
    <citation type="submission" date="2020-05" db="EMBL/GenBank/DDBJ databases">
        <title>WGS assembly of Panicum virgatum.</title>
        <authorList>
            <person name="Lovell J.T."/>
            <person name="Jenkins J."/>
            <person name="Shu S."/>
            <person name="Juenger T.E."/>
            <person name="Schmutz J."/>
        </authorList>
    </citation>
    <scope>NUCLEOTIDE SEQUENCE</scope>
    <source>
        <strain evidence="11">AP13</strain>
    </source>
</reference>
<comment type="caution">
    <text evidence="11">The sequence shown here is derived from an EMBL/GenBank/DDBJ whole genome shotgun (WGS) entry which is preliminary data.</text>
</comment>
<dbReference type="PROSITE" id="PS00678">
    <property type="entry name" value="WD_REPEATS_1"/>
    <property type="match status" value="1"/>
</dbReference>
<keyword evidence="6" id="KW-0498">Mitosis</keyword>
<dbReference type="InterPro" id="IPR033010">
    <property type="entry name" value="Cdc20/Fizzy"/>
</dbReference>
<evidence type="ECO:0000256" key="5">
    <source>
        <dbReference type="ARBA" id="ARBA00022737"/>
    </source>
</evidence>
<dbReference type="PROSITE" id="PS50082">
    <property type="entry name" value="WD_REPEATS_2"/>
    <property type="match status" value="3"/>
</dbReference>
<feature type="repeat" description="WD" evidence="8">
    <location>
        <begin position="423"/>
        <end position="464"/>
    </location>
</feature>
<evidence type="ECO:0000256" key="6">
    <source>
        <dbReference type="ARBA" id="ARBA00022776"/>
    </source>
</evidence>
<evidence type="ECO:0000313" key="12">
    <source>
        <dbReference type="Proteomes" id="UP000823388"/>
    </source>
</evidence>
<evidence type="ECO:0000256" key="8">
    <source>
        <dbReference type="PROSITE-ProRule" id="PRU00221"/>
    </source>
</evidence>
<feature type="repeat" description="WD" evidence="8">
    <location>
        <begin position="293"/>
        <end position="334"/>
    </location>
</feature>
<feature type="compositionally biased region" description="Basic residues" evidence="9">
    <location>
        <begin position="153"/>
        <end position="162"/>
    </location>
</feature>
<keyword evidence="4" id="KW-0132">Cell division</keyword>
<dbReference type="OrthoDB" id="10263272at2759"/>
<dbReference type="PANTHER" id="PTHR19918">
    <property type="entry name" value="CELL DIVISION CYCLE 20 CDC20 FIZZY -RELATED"/>
    <property type="match status" value="1"/>
</dbReference>
<proteinExistence type="inferred from homology"/>
<evidence type="ECO:0000256" key="4">
    <source>
        <dbReference type="ARBA" id="ARBA00022618"/>
    </source>
</evidence>
<dbReference type="PANTHER" id="PTHR19918:SF36">
    <property type="entry name" value="PROTEIN FIZZY-RELATED 3"/>
    <property type="match status" value="1"/>
</dbReference>
<feature type="region of interest" description="Disordered" evidence="9">
    <location>
        <begin position="92"/>
        <end position="162"/>
    </location>
</feature>
<accession>A0A8T0SVD2</accession>
<evidence type="ECO:0000256" key="3">
    <source>
        <dbReference type="ARBA" id="ARBA00022574"/>
    </source>
</evidence>
<feature type="repeat" description="WD" evidence="8">
    <location>
        <begin position="335"/>
        <end position="379"/>
    </location>
</feature>
<dbReference type="GO" id="GO:0051301">
    <property type="term" value="P:cell division"/>
    <property type="evidence" value="ECO:0007669"/>
    <property type="project" value="UniProtKB-KW"/>
</dbReference>
<sequence>MAAATPEAKPRLNVPPSMAAALRLDPPVVVGARRLAEPPKTPSPSKATTYSDRFIPCRSSSRLHNFALLDSPSKSKDDTTYSRLLRAELFGPDSPGLRPAAAATPDPAPAPASPNTNLFRFKKDHSSSSAATSPFADCTAGSGGETTASPSKPPRKVPKTPHKVLDAPSLQDDFYLNLVDWSSQNMLAVGLGTCVYLWSASNSKVTKLCDLGPRDSVCAVHWSREGSYLAIGTGLGDVQIWDSSRCKRIRNMGGHQTRTGVLAWSSCILSSGSRDKNILQHDIRVPSDYVSIFSGHRSEVCGLKWSHDDRELASGGNDNQLLVWNQRSQQPVLRLTEHTAAVKAIAWSPHQQGLLASGGGTADRCIRFWNTANGNVLNSIDTGSQVCNLAWCKNVNELVSTHGYSQNQIMVWKYPSMSKVATLTGHMMRVLYLASSPDGQTIVTGAGDETLRFWNIFPSAKTQTPVRDIGLWSFSRSHIR</sequence>
<keyword evidence="7" id="KW-0131">Cell cycle</keyword>
<organism evidence="11 12">
    <name type="scientific">Panicum virgatum</name>
    <name type="common">Blackwell switchgrass</name>
    <dbReference type="NCBI Taxonomy" id="38727"/>
    <lineage>
        <taxon>Eukaryota</taxon>
        <taxon>Viridiplantae</taxon>
        <taxon>Streptophyta</taxon>
        <taxon>Embryophyta</taxon>
        <taxon>Tracheophyta</taxon>
        <taxon>Spermatophyta</taxon>
        <taxon>Magnoliopsida</taxon>
        <taxon>Liliopsida</taxon>
        <taxon>Poales</taxon>
        <taxon>Poaceae</taxon>
        <taxon>PACMAD clade</taxon>
        <taxon>Panicoideae</taxon>
        <taxon>Panicodae</taxon>
        <taxon>Paniceae</taxon>
        <taxon>Panicinae</taxon>
        <taxon>Panicum</taxon>
        <taxon>Panicum sect. Hiantes</taxon>
    </lineage>
</organism>
<dbReference type="SMART" id="SM00320">
    <property type="entry name" value="WD40"/>
    <property type="match status" value="7"/>
</dbReference>
<dbReference type="EMBL" id="CM029045">
    <property type="protein sequence ID" value="KAG2603562.1"/>
    <property type="molecule type" value="Genomic_DNA"/>
</dbReference>
<dbReference type="FunFam" id="2.130.10.10:FF:000025">
    <property type="entry name" value="FIZZY-related 2 isoform 1"/>
    <property type="match status" value="1"/>
</dbReference>
<dbReference type="AlphaFoldDB" id="A0A8T0SVD2"/>
<dbReference type="PROSITE" id="PS50294">
    <property type="entry name" value="WD_REPEATS_REGION"/>
    <property type="match status" value="2"/>
</dbReference>